<dbReference type="EMBL" id="JAAATX020000005">
    <property type="protein sequence ID" value="MBU9697839.1"/>
    <property type="molecule type" value="Genomic_DNA"/>
</dbReference>
<sequence length="299" mass="31587">MDGPARHRTLELRLVALPQSPAMMAAALAPLLGMSTGGLLDRLAEGRVVLVADLAPETARRISVLAAVMDWPVQIGPPLQGGLRDLSAQLAVWADAERVSARLAPLLGMDQAAVATALARPGGLVLAGLDPSRAAATEGLLRRTRGLVVTASDPATARHDIYPSRPLSRAEAERLSACLGRIGAAGDALTGALASGLSRVLRDHILSRCPDLDLVAIDRRFQRFDLVLTGTCGWVTRDLADFLAARTQQPRARFEALSPAAPVTLDLGLRDTVARQFCGDYAAIGLFVRPVLSHRSGNP</sequence>
<dbReference type="RefSeq" id="WP_161761906.1">
    <property type="nucleotide sequence ID" value="NZ_JAAATX020000005.1"/>
</dbReference>
<protein>
    <submittedName>
        <fullName evidence="1">Uncharacterized protein</fullName>
    </submittedName>
</protein>
<proteinExistence type="predicted"/>
<comment type="caution">
    <text evidence="1">The sequence shown here is derived from an EMBL/GenBank/DDBJ whole genome shotgun (WGS) entry which is preliminary data.</text>
</comment>
<organism evidence="1 2">
    <name type="scientific">Paragemmobacter amnigenus</name>
    <dbReference type="NCBI Taxonomy" id="2852097"/>
    <lineage>
        <taxon>Bacteria</taxon>
        <taxon>Pseudomonadati</taxon>
        <taxon>Pseudomonadota</taxon>
        <taxon>Alphaproteobacteria</taxon>
        <taxon>Rhodobacterales</taxon>
        <taxon>Paracoccaceae</taxon>
        <taxon>Paragemmobacter</taxon>
    </lineage>
</organism>
<accession>A0ABS6J250</accession>
<name>A0ABS6J250_9RHOB</name>
<keyword evidence="2" id="KW-1185">Reference proteome</keyword>
<evidence type="ECO:0000313" key="2">
    <source>
        <dbReference type="Proteomes" id="UP000731907"/>
    </source>
</evidence>
<gene>
    <name evidence="1" type="ORF">GU927_008255</name>
</gene>
<evidence type="ECO:0000313" key="1">
    <source>
        <dbReference type="EMBL" id="MBU9697839.1"/>
    </source>
</evidence>
<dbReference type="Proteomes" id="UP000731907">
    <property type="component" value="Unassembled WGS sequence"/>
</dbReference>
<reference evidence="1 2" key="1">
    <citation type="submission" date="2021-06" db="EMBL/GenBank/DDBJ databases">
        <title>Rhodobacteraceae bacterium strain HSP-20.</title>
        <authorList>
            <person name="Chen W.-M."/>
        </authorList>
    </citation>
    <scope>NUCLEOTIDE SEQUENCE [LARGE SCALE GENOMIC DNA]</scope>
    <source>
        <strain evidence="1 2">HSP-20</strain>
    </source>
</reference>